<protein>
    <submittedName>
        <fullName evidence="2">Uncharacterized protein</fullName>
    </submittedName>
</protein>
<dbReference type="Proteomes" id="UP000268084">
    <property type="component" value="Chromosome"/>
</dbReference>
<dbReference type="RefSeq" id="WP_124797884.1">
    <property type="nucleotide sequence ID" value="NZ_CP034170.1"/>
</dbReference>
<feature type="region of interest" description="Disordered" evidence="1">
    <location>
        <begin position="1"/>
        <end position="27"/>
    </location>
</feature>
<dbReference type="KEGG" id="nak:EH165_02530"/>
<name>A0A3G8ZIK8_9ACTN</name>
<keyword evidence="3" id="KW-1185">Reference proteome</keyword>
<dbReference type="EMBL" id="CP034170">
    <property type="protein sequence ID" value="AZI57199.1"/>
    <property type="molecule type" value="Genomic_DNA"/>
</dbReference>
<feature type="compositionally biased region" description="Polar residues" evidence="1">
    <location>
        <begin position="1"/>
        <end position="13"/>
    </location>
</feature>
<evidence type="ECO:0000313" key="3">
    <source>
        <dbReference type="Proteomes" id="UP000268084"/>
    </source>
</evidence>
<reference evidence="2 3" key="2">
    <citation type="submission" date="2018-12" db="EMBL/GenBank/DDBJ databases">
        <title>Nakamurella antarcticus sp. nov., isolated from Antarctica South Shetland Islands soil.</title>
        <authorList>
            <person name="Peng F."/>
        </authorList>
    </citation>
    <scope>NUCLEOTIDE SEQUENCE [LARGE SCALE GENOMIC DNA]</scope>
    <source>
        <strain evidence="2 3">S14-144</strain>
    </source>
</reference>
<organism evidence="2 3">
    <name type="scientific">Nakamurella antarctica</name>
    <dbReference type="NCBI Taxonomy" id="1902245"/>
    <lineage>
        <taxon>Bacteria</taxon>
        <taxon>Bacillati</taxon>
        <taxon>Actinomycetota</taxon>
        <taxon>Actinomycetes</taxon>
        <taxon>Nakamurellales</taxon>
        <taxon>Nakamurellaceae</taxon>
        <taxon>Nakamurella</taxon>
    </lineage>
</organism>
<accession>A0A3G8ZIK8</accession>
<reference evidence="2 3" key="1">
    <citation type="submission" date="2018-11" db="EMBL/GenBank/DDBJ databases">
        <authorList>
            <person name="Da X."/>
        </authorList>
    </citation>
    <scope>NUCLEOTIDE SEQUENCE [LARGE SCALE GENOMIC DNA]</scope>
    <source>
        <strain evidence="2 3">S14-144</strain>
    </source>
</reference>
<gene>
    <name evidence="2" type="ORF">EH165_02530</name>
</gene>
<proteinExistence type="predicted"/>
<evidence type="ECO:0000313" key="2">
    <source>
        <dbReference type="EMBL" id="AZI57199.1"/>
    </source>
</evidence>
<evidence type="ECO:0000256" key="1">
    <source>
        <dbReference type="SAM" id="MobiDB-lite"/>
    </source>
</evidence>
<sequence length="61" mass="6597">MNSSQNQPTQSVSPGADPYEMKYEGQSNPFMINPLNAAAAEFESGPASVPVESPRDEDRPK</sequence>
<dbReference type="AlphaFoldDB" id="A0A3G8ZIK8"/>